<accession>A0A6P2SS08</accession>
<evidence type="ECO:0000313" key="1">
    <source>
        <dbReference type="EMBL" id="VWC51024.1"/>
    </source>
</evidence>
<dbReference type="RefSeq" id="WP_254609953.1">
    <property type="nucleotide sequence ID" value="NZ_CABVPW010000071.1"/>
</dbReference>
<name>A0A6P2SS08_BURL3</name>
<reference evidence="1 2" key="1">
    <citation type="submission" date="2019-09" db="EMBL/GenBank/DDBJ databases">
        <authorList>
            <person name="Depoorter E."/>
        </authorList>
    </citation>
    <scope>NUCLEOTIDE SEQUENCE [LARGE SCALE GENOMIC DNA]</scope>
    <source>
        <strain evidence="1">LMG 23254</strain>
    </source>
</reference>
<proteinExistence type="predicted"/>
<gene>
    <name evidence="1" type="ORF">BLA23254_07834</name>
</gene>
<organism evidence="1 2">
    <name type="scientific">Burkholderia lata (strain ATCC 17760 / DSM 23089 / LMG 22485 / NCIMB 9086 / R18194 / 383)</name>
    <dbReference type="NCBI Taxonomy" id="482957"/>
    <lineage>
        <taxon>Bacteria</taxon>
        <taxon>Pseudomonadati</taxon>
        <taxon>Pseudomonadota</taxon>
        <taxon>Betaproteobacteria</taxon>
        <taxon>Burkholderiales</taxon>
        <taxon>Burkholderiaceae</taxon>
        <taxon>Burkholderia</taxon>
        <taxon>Burkholderia cepacia complex</taxon>
    </lineage>
</organism>
<protein>
    <submittedName>
        <fullName evidence="1">Uncharacterized protein</fullName>
    </submittedName>
</protein>
<evidence type="ECO:0000313" key="2">
    <source>
        <dbReference type="Proteomes" id="UP000494218"/>
    </source>
</evidence>
<dbReference type="AlphaFoldDB" id="A0A6P2SS08"/>
<dbReference type="EMBL" id="CABVPW010000071">
    <property type="protein sequence ID" value="VWC51024.1"/>
    <property type="molecule type" value="Genomic_DNA"/>
</dbReference>
<sequence>MILGINSTQLALGLSNPAIAWLAEIAIAHAPAILLMGGTTVGLQAGAGAGILVGYLH</sequence>
<dbReference type="Proteomes" id="UP000494218">
    <property type="component" value="Unassembled WGS sequence"/>
</dbReference>